<dbReference type="Gene3D" id="1.50.10.140">
    <property type="match status" value="1"/>
</dbReference>
<evidence type="ECO:0000259" key="4">
    <source>
        <dbReference type="Pfam" id="PF11329"/>
    </source>
</evidence>
<dbReference type="InterPro" id="IPR021478">
    <property type="entry name" value="DUF3131"/>
</dbReference>
<name>A0ABP8AQZ7_9ACTN</name>
<comment type="caution">
    <text evidence="5">The sequence shown here is derived from an EMBL/GenBank/DDBJ whole genome shotgun (WGS) entry which is preliminary data.</text>
</comment>
<dbReference type="EMBL" id="BAABAQ010000003">
    <property type="protein sequence ID" value="GAA4187954.1"/>
    <property type="molecule type" value="Genomic_DNA"/>
</dbReference>
<feature type="signal peptide" evidence="2">
    <location>
        <begin position="1"/>
        <end position="25"/>
    </location>
</feature>
<proteinExistence type="predicted"/>
<dbReference type="RefSeq" id="WP_344917705.1">
    <property type="nucleotide sequence ID" value="NZ_BAABAQ010000003.1"/>
</dbReference>
<dbReference type="Proteomes" id="UP001501251">
    <property type="component" value="Unassembled WGS sequence"/>
</dbReference>
<accession>A0ABP8AQZ7</accession>
<dbReference type="Pfam" id="PF10091">
    <property type="entry name" value="Glycoamylase"/>
    <property type="match status" value="1"/>
</dbReference>
<keyword evidence="2" id="KW-0732">Signal</keyword>
<evidence type="ECO:0000313" key="6">
    <source>
        <dbReference type="Proteomes" id="UP001501251"/>
    </source>
</evidence>
<feature type="compositionally biased region" description="Low complexity" evidence="1">
    <location>
        <begin position="24"/>
        <end position="50"/>
    </location>
</feature>
<protein>
    <recommendedName>
        <fullName evidence="7">Glycoamylase-like domain-containing protein</fullName>
    </recommendedName>
</protein>
<feature type="domain" description="Glycoamylase-like" evidence="3">
    <location>
        <begin position="318"/>
        <end position="504"/>
    </location>
</feature>
<evidence type="ECO:0000256" key="2">
    <source>
        <dbReference type="SAM" id="SignalP"/>
    </source>
</evidence>
<feature type="region of interest" description="Disordered" evidence="1">
    <location>
        <begin position="24"/>
        <end position="56"/>
    </location>
</feature>
<evidence type="ECO:0000259" key="3">
    <source>
        <dbReference type="Pfam" id="PF10091"/>
    </source>
</evidence>
<feature type="domain" description="DUF3131" evidence="4">
    <location>
        <begin position="63"/>
        <end position="207"/>
    </location>
</feature>
<sequence>MRRLHAAVLAACLALVAAVPAPASAAPSPTPSVSPSASPLVSPSVPLTASTTSAGRQRELLRRYAADTWKSMDAMTDPATGLPSDKIDGSLDPATRAKVTSPTNIATYLWSTVAARDTRLISRTEALRRVARTLASTAKLERHAPTGQFYNWYDPRTLEIVRTWPENGSAVQPFLSSVDNGWLAASLMMVRNAVPEVSRQAGALLKGMDFESYYDPQARPDAGTGLLRGGFWPEKPTGCSVESDYNDSGTTVHSTCHHYGALTEARIASYVGIALGQLPPEHYYGMWRTFPDTCDWSWAEQKPVGAWRTYMGVNVFEGTYGYRGMRLVPTWGGSMFEELMVTQLVPEDVWGARSWGRNQPVYIAAQIEHGMNEAKYGYWGFSPSNDPAGGYREYGVDAIGMDTPGYTSDQERTSVDYGFEGCREGQPEPTSYGDGVVTPHASFLALRHAPGAALTNLARLRANFDAYGPGGFYDAVAVRSGKVAKQYLALDQGMIMIALGNALAGDSLRRHFATRDVTAKLAPVLRQEEWAVVPPK</sequence>
<gene>
    <name evidence="5" type="ORF">GCM10022252_22400</name>
</gene>
<evidence type="ECO:0008006" key="7">
    <source>
        <dbReference type="Google" id="ProtNLM"/>
    </source>
</evidence>
<reference evidence="6" key="1">
    <citation type="journal article" date="2019" name="Int. J. Syst. Evol. Microbiol.">
        <title>The Global Catalogue of Microorganisms (GCM) 10K type strain sequencing project: providing services to taxonomists for standard genome sequencing and annotation.</title>
        <authorList>
            <consortium name="The Broad Institute Genomics Platform"/>
            <consortium name="The Broad Institute Genome Sequencing Center for Infectious Disease"/>
            <person name="Wu L."/>
            <person name="Ma J."/>
        </authorList>
    </citation>
    <scope>NUCLEOTIDE SEQUENCE [LARGE SCALE GENOMIC DNA]</scope>
    <source>
        <strain evidence="6">JCM 17388</strain>
    </source>
</reference>
<keyword evidence="6" id="KW-1185">Reference proteome</keyword>
<organism evidence="5 6">
    <name type="scientific">Streptosporangium oxazolinicum</name>
    <dbReference type="NCBI Taxonomy" id="909287"/>
    <lineage>
        <taxon>Bacteria</taxon>
        <taxon>Bacillati</taxon>
        <taxon>Actinomycetota</taxon>
        <taxon>Actinomycetes</taxon>
        <taxon>Streptosporangiales</taxon>
        <taxon>Streptosporangiaceae</taxon>
        <taxon>Streptosporangium</taxon>
    </lineage>
</organism>
<evidence type="ECO:0000256" key="1">
    <source>
        <dbReference type="SAM" id="MobiDB-lite"/>
    </source>
</evidence>
<dbReference type="InterPro" id="IPR019282">
    <property type="entry name" value="Glycoamylase-like_cons_dom"/>
</dbReference>
<dbReference type="Pfam" id="PF11329">
    <property type="entry name" value="DUF3131"/>
    <property type="match status" value="1"/>
</dbReference>
<feature type="region of interest" description="Disordered" evidence="1">
    <location>
        <begin position="75"/>
        <end position="95"/>
    </location>
</feature>
<evidence type="ECO:0000313" key="5">
    <source>
        <dbReference type="EMBL" id="GAA4187954.1"/>
    </source>
</evidence>
<feature type="chain" id="PRO_5045041318" description="Glycoamylase-like domain-containing protein" evidence="2">
    <location>
        <begin position="26"/>
        <end position="536"/>
    </location>
</feature>